<dbReference type="RefSeq" id="XP_010436377.1">
    <property type="nucleotide sequence ID" value="XM_010438075.1"/>
</dbReference>
<organism evidence="2 3">
    <name type="scientific">Camelina sativa</name>
    <name type="common">False flax</name>
    <name type="synonym">Myagrum sativum</name>
    <dbReference type="NCBI Taxonomy" id="90675"/>
    <lineage>
        <taxon>Eukaryota</taxon>
        <taxon>Viridiplantae</taxon>
        <taxon>Streptophyta</taxon>
        <taxon>Embryophyta</taxon>
        <taxon>Tracheophyta</taxon>
        <taxon>Spermatophyta</taxon>
        <taxon>Magnoliopsida</taxon>
        <taxon>eudicotyledons</taxon>
        <taxon>Gunneridae</taxon>
        <taxon>Pentapetalae</taxon>
        <taxon>rosids</taxon>
        <taxon>malvids</taxon>
        <taxon>Brassicales</taxon>
        <taxon>Brassicaceae</taxon>
        <taxon>Camelineae</taxon>
        <taxon>Camelina</taxon>
    </lineage>
</organism>
<dbReference type="SUPFAM" id="SSF81383">
    <property type="entry name" value="F-box domain"/>
    <property type="match status" value="1"/>
</dbReference>
<feature type="domain" description="FBD" evidence="1">
    <location>
        <begin position="349"/>
        <end position="423"/>
    </location>
</feature>
<evidence type="ECO:0000313" key="3">
    <source>
        <dbReference type="RefSeq" id="XP_010436377.1"/>
    </source>
</evidence>
<sequence>MDPKFCWRTLKKRRRVDVNRDLISELPDALLIQRLSLVPTIDAVGTCVLSKRWSSLWQYLPKIDYHYQNGRTSLILSPQFVHRFLLLNKSLLLESMRLTVESDCEAVDIGIWIGYAVERGLRELELDPNSENGYIRLPSNIYAYVPDSPVCFKSLKILNLHLVYYEDDDSVRRLFSSCPNLEELDVKRYIDNVIKFVIESSSLKRLSIRDCSDGDGQRGYVINAPSLNYLPIKGPKDFDFSLENTPKLVEAKITNISNIKTEKILLPLASSVINIRLLVAQTRYAASIIFHQLVYLELGTRETEWWNLLMNLLLNSPQLQVLKLSDGDGKDSEAREINPPFRKTISVPPCLLSHLKTFEWEGYNGQREEEIQVATYILTNAKHLKKANFSTDYRYFTADEKLEMLQELAREPKASTSCYFFFE</sequence>
<dbReference type="Pfam" id="PF08387">
    <property type="entry name" value="FBD"/>
    <property type="match status" value="1"/>
</dbReference>
<name>A0ABM0U605_CAMSA</name>
<evidence type="ECO:0000313" key="2">
    <source>
        <dbReference type="Proteomes" id="UP000694864"/>
    </source>
</evidence>
<evidence type="ECO:0000259" key="1">
    <source>
        <dbReference type="SMART" id="SM00579"/>
    </source>
</evidence>
<dbReference type="GeneID" id="104720110"/>
<dbReference type="InterPro" id="IPR050232">
    <property type="entry name" value="FBL13/AtMIF1-like"/>
</dbReference>
<gene>
    <name evidence="3" type="primary">LOC104720110</name>
</gene>
<reference evidence="3" key="2">
    <citation type="submission" date="2025-08" db="UniProtKB">
        <authorList>
            <consortium name="RefSeq"/>
        </authorList>
    </citation>
    <scope>IDENTIFICATION</scope>
    <source>
        <tissue evidence="3">Leaf</tissue>
    </source>
</reference>
<dbReference type="Gene3D" id="3.80.10.10">
    <property type="entry name" value="Ribonuclease Inhibitor"/>
    <property type="match status" value="1"/>
</dbReference>
<dbReference type="CDD" id="cd22160">
    <property type="entry name" value="F-box_AtFBL13-like"/>
    <property type="match status" value="1"/>
</dbReference>
<dbReference type="InterPro" id="IPR006566">
    <property type="entry name" value="FBD"/>
</dbReference>
<dbReference type="InterPro" id="IPR053781">
    <property type="entry name" value="F-box_AtFBL13-like"/>
</dbReference>
<proteinExistence type="predicted"/>
<dbReference type="Proteomes" id="UP000694864">
    <property type="component" value="Chromosome 10"/>
</dbReference>
<dbReference type="SUPFAM" id="SSF52047">
    <property type="entry name" value="RNI-like"/>
    <property type="match status" value="1"/>
</dbReference>
<dbReference type="InterPro" id="IPR032675">
    <property type="entry name" value="LRR_dom_sf"/>
</dbReference>
<dbReference type="SMART" id="SM00579">
    <property type="entry name" value="FBD"/>
    <property type="match status" value="1"/>
</dbReference>
<dbReference type="PANTHER" id="PTHR31900:SF34">
    <property type="entry name" value="EMB|CAB62440.1-RELATED"/>
    <property type="match status" value="1"/>
</dbReference>
<accession>A0ABM0U605</accession>
<dbReference type="InterPro" id="IPR036047">
    <property type="entry name" value="F-box-like_dom_sf"/>
</dbReference>
<reference evidence="2" key="1">
    <citation type="journal article" date="2014" name="Nat. Commun.">
        <title>The emerging biofuel crop Camelina sativa retains a highly undifferentiated hexaploid genome structure.</title>
        <authorList>
            <person name="Kagale S."/>
            <person name="Koh C."/>
            <person name="Nixon J."/>
            <person name="Bollina V."/>
            <person name="Clarke W.E."/>
            <person name="Tuteja R."/>
            <person name="Spillane C."/>
            <person name="Robinson S.J."/>
            <person name="Links M.G."/>
            <person name="Clarke C."/>
            <person name="Higgins E.E."/>
            <person name="Huebert T."/>
            <person name="Sharpe A.G."/>
            <person name="Parkin I.A."/>
        </authorList>
    </citation>
    <scope>NUCLEOTIDE SEQUENCE [LARGE SCALE GENOMIC DNA]</scope>
    <source>
        <strain evidence="2">cv. DH55</strain>
    </source>
</reference>
<protein>
    <submittedName>
        <fullName evidence="3">F-box/FBD/LRR-repeat protein At2g04230-like</fullName>
    </submittedName>
</protein>
<dbReference type="PANTHER" id="PTHR31900">
    <property type="entry name" value="F-BOX/RNI SUPERFAMILY PROTEIN-RELATED"/>
    <property type="match status" value="1"/>
</dbReference>
<keyword evidence="2" id="KW-1185">Reference proteome</keyword>
<dbReference type="Pfam" id="PF24758">
    <property type="entry name" value="LRR_At5g56370"/>
    <property type="match status" value="1"/>
</dbReference>
<dbReference type="InterPro" id="IPR055411">
    <property type="entry name" value="LRR_FXL15/At3g58940/PEG3-like"/>
</dbReference>